<name>A0A1I6RXZ2_9ACTN</name>
<sequence>MARSATTLHRLLDVLPVFAGDHRVTPLFTLAPGSAYDTDALAALDGAGARTIPWDEAVTGAHHRLALAASPNGALHLLPGPLALLPHGAGFNKHLADRESATGLDPGQLLHAGRPLADLHALAHPSQLARLARTSPTAAAPAKVTGDPTLERLHHSQPGRARYRAALGTGDRRLIVLTSTFGPESLLARHPELPQRLTATLPYDTYQVALVLHPNARARHGAFALHQWLAPALRAGLVLPGPYEEWGAALIAADLVITDHGSTALYAAALDRPLIGAYDGGRELVPDSPMAQLLAQVPRLTSHAPYPGQLAAALAGHRPGSVRPLADPAFAARGSALDLLRTELYRLLGLDPPPGPVLPVPLPEPGATPEPVTAFTVETAPTPDGVRVSRFPAAADGPPGDHLAADADRAALGQLQTAALLYRRGPATGAPDWPALALAEYPACRTAAQILAPDRCTVRTRAGARLAVVIDHGPGAPVDPSAVLSAVHARRPTGADRFRCHLGDRTVGVQLSPL</sequence>
<protein>
    <recommendedName>
        <fullName evidence="3">Translation initiation factor 2</fullName>
    </recommendedName>
</protein>
<reference evidence="2" key="1">
    <citation type="submission" date="2016-10" db="EMBL/GenBank/DDBJ databases">
        <authorList>
            <person name="Varghese N."/>
            <person name="Submissions S."/>
        </authorList>
    </citation>
    <scope>NUCLEOTIDE SEQUENCE [LARGE SCALE GENOMIC DNA]</scope>
    <source>
        <strain evidence="2">CGMCC 4.7047</strain>
    </source>
</reference>
<dbReference type="STRING" id="1176198.SAMN05444716_103588"/>
<evidence type="ECO:0000313" key="2">
    <source>
        <dbReference type="Proteomes" id="UP000198873"/>
    </source>
</evidence>
<evidence type="ECO:0008006" key="3">
    <source>
        <dbReference type="Google" id="ProtNLM"/>
    </source>
</evidence>
<dbReference type="Proteomes" id="UP000198873">
    <property type="component" value="Unassembled WGS sequence"/>
</dbReference>
<organism evidence="1 2">
    <name type="scientific">Streptomyces harbinensis</name>
    <dbReference type="NCBI Taxonomy" id="1176198"/>
    <lineage>
        <taxon>Bacteria</taxon>
        <taxon>Bacillati</taxon>
        <taxon>Actinomycetota</taxon>
        <taxon>Actinomycetes</taxon>
        <taxon>Kitasatosporales</taxon>
        <taxon>Streptomycetaceae</taxon>
        <taxon>Streptomyces</taxon>
    </lineage>
</organism>
<dbReference type="RefSeq" id="WP_254791501.1">
    <property type="nucleotide sequence ID" value="NZ_FPAB01000003.1"/>
</dbReference>
<dbReference type="AlphaFoldDB" id="A0A1I6RXZ2"/>
<evidence type="ECO:0000313" key="1">
    <source>
        <dbReference type="EMBL" id="SFS69567.1"/>
    </source>
</evidence>
<dbReference type="EMBL" id="FPAB01000003">
    <property type="protein sequence ID" value="SFS69567.1"/>
    <property type="molecule type" value="Genomic_DNA"/>
</dbReference>
<proteinExistence type="predicted"/>
<gene>
    <name evidence="1" type="ORF">SAMN05444716_103588</name>
</gene>
<accession>A0A1I6RXZ2</accession>
<dbReference type="SUPFAM" id="SSF53756">
    <property type="entry name" value="UDP-Glycosyltransferase/glycogen phosphorylase"/>
    <property type="match status" value="1"/>
</dbReference>
<keyword evidence="2" id="KW-1185">Reference proteome</keyword>